<dbReference type="InterPro" id="IPR029068">
    <property type="entry name" value="Glyas_Bleomycin-R_OHBP_Dase"/>
</dbReference>
<organism evidence="2 3">
    <name type="scientific">Dongia mobilis</name>
    <dbReference type="NCBI Taxonomy" id="578943"/>
    <lineage>
        <taxon>Bacteria</taxon>
        <taxon>Pseudomonadati</taxon>
        <taxon>Pseudomonadota</taxon>
        <taxon>Alphaproteobacteria</taxon>
        <taxon>Rhodospirillales</taxon>
        <taxon>Dongiaceae</taxon>
        <taxon>Dongia</taxon>
    </lineage>
</organism>
<dbReference type="EMBL" id="SNYW01000008">
    <property type="protein sequence ID" value="TDQ81936.1"/>
    <property type="molecule type" value="Genomic_DNA"/>
</dbReference>
<dbReference type="Gene3D" id="3.10.180.10">
    <property type="entry name" value="2,3-Dihydroxybiphenyl 1,2-Dioxygenase, domain 1"/>
    <property type="match status" value="1"/>
</dbReference>
<name>A0A4R6WQA0_9PROT</name>
<proteinExistence type="predicted"/>
<dbReference type="RefSeq" id="WP_133613268.1">
    <property type="nucleotide sequence ID" value="NZ_SNYW01000008.1"/>
</dbReference>
<evidence type="ECO:0000313" key="3">
    <source>
        <dbReference type="Proteomes" id="UP000295783"/>
    </source>
</evidence>
<evidence type="ECO:0000259" key="1">
    <source>
        <dbReference type="Pfam" id="PF13468"/>
    </source>
</evidence>
<reference evidence="2 3" key="1">
    <citation type="submission" date="2019-03" db="EMBL/GenBank/DDBJ databases">
        <title>Genomic Encyclopedia of Type Strains, Phase III (KMG-III): the genomes of soil and plant-associated and newly described type strains.</title>
        <authorList>
            <person name="Whitman W."/>
        </authorList>
    </citation>
    <scope>NUCLEOTIDE SEQUENCE [LARGE SCALE GENOMIC DNA]</scope>
    <source>
        <strain evidence="2 3">CGMCC 1.7660</strain>
    </source>
</reference>
<keyword evidence="3" id="KW-1185">Reference proteome</keyword>
<dbReference type="Pfam" id="PF13468">
    <property type="entry name" value="Glyoxalase_3"/>
    <property type="match status" value="1"/>
</dbReference>
<dbReference type="Proteomes" id="UP000295783">
    <property type="component" value="Unassembled WGS sequence"/>
</dbReference>
<feature type="domain" description="Glyoxalase-like" evidence="1">
    <location>
        <begin position="4"/>
        <end position="181"/>
    </location>
</feature>
<comment type="caution">
    <text evidence="2">The sequence shown here is derived from an EMBL/GenBank/DDBJ whole genome shotgun (WGS) entry which is preliminary data.</text>
</comment>
<dbReference type="AlphaFoldDB" id="A0A4R6WQA0"/>
<dbReference type="OrthoDB" id="8451710at2"/>
<dbReference type="InterPro" id="IPR025870">
    <property type="entry name" value="Glyoxalase-like_dom"/>
</dbReference>
<gene>
    <name evidence="2" type="ORF">A8950_1755</name>
</gene>
<protein>
    <submittedName>
        <fullName evidence="2">Glyoxalase-like protein</fullName>
    </submittedName>
</protein>
<evidence type="ECO:0000313" key="2">
    <source>
        <dbReference type="EMBL" id="TDQ81936.1"/>
    </source>
</evidence>
<accession>A0A4R6WQA0</accession>
<sequence length="212" mass="23321">MLKLDHLTIIAPTLTEGVAHVRDCLGLDVPFGTRHLYMGTHNHRLQLGANRYLEIVALDPAGTRPPRARWFGLDDQERVRADWKEGRRLRGWVASTAAIDAVLHGRRGIFGDKVALPFAEPSFCFAIPADGRLPLDGAAPSLIDHLGDPTSMEDIPDLGARLQALTLEHPDPAMIAVLYRDLAIIDPPVLRQGATLRYHALIETPAGLRELT</sequence>